<sequence>MRVYSRHDLLGEWLRIPRDKSHHFITFAKRIIRSFQATIDVEMTVPSMVYIRAESVCDFIRKEYHLTFDIHDLVWILYKDFMEVALYEPDLRKVYETITNDYSHQWLEVYHYGELVDKYEHKQAHPRRTIVLTVDKKEIRNGEALLAEMDQRFPNRLMVEDMLEEIVTSFLESNHDESVQQIVHRLVRKAEKYW</sequence>
<gene>
    <name evidence="1" type="ORF">N784_05935</name>
</gene>
<organism evidence="1 2">
    <name type="scientific">Pontibacillus litoralis JSM 072002</name>
    <dbReference type="NCBI Taxonomy" id="1385512"/>
    <lineage>
        <taxon>Bacteria</taxon>
        <taxon>Bacillati</taxon>
        <taxon>Bacillota</taxon>
        <taxon>Bacilli</taxon>
        <taxon>Bacillales</taxon>
        <taxon>Bacillaceae</taxon>
        <taxon>Pontibacillus</taxon>
    </lineage>
</organism>
<dbReference type="AlphaFoldDB" id="A0A0A5FZ39"/>
<keyword evidence="2" id="KW-1185">Reference proteome</keyword>
<proteinExistence type="predicted"/>
<dbReference type="Proteomes" id="UP000030401">
    <property type="component" value="Unassembled WGS sequence"/>
</dbReference>
<dbReference type="RefSeq" id="WP_036834792.1">
    <property type="nucleotide sequence ID" value="NZ_AVPG01000016.1"/>
</dbReference>
<evidence type="ECO:0000313" key="2">
    <source>
        <dbReference type="Proteomes" id="UP000030401"/>
    </source>
</evidence>
<name>A0A0A5FZ39_9BACI</name>
<dbReference type="eggNOG" id="ENOG502ZHD0">
    <property type="taxonomic scope" value="Bacteria"/>
</dbReference>
<dbReference type="EMBL" id="AVPG01000016">
    <property type="protein sequence ID" value="KGX86101.1"/>
    <property type="molecule type" value="Genomic_DNA"/>
</dbReference>
<dbReference type="STRING" id="1385512.N784_05935"/>
<reference evidence="1 2" key="1">
    <citation type="submission" date="2013-08" db="EMBL/GenBank/DDBJ databases">
        <authorList>
            <person name="Huang J."/>
            <person name="Wang G."/>
        </authorList>
    </citation>
    <scope>NUCLEOTIDE SEQUENCE [LARGE SCALE GENOMIC DNA]</scope>
    <source>
        <strain evidence="1 2">JSM 072002</strain>
    </source>
</reference>
<protein>
    <submittedName>
        <fullName evidence="1">Uncharacterized protein</fullName>
    </submittedName>
</protein>
<dbReference type="OrthoDB" id="2691320at2"/>
<accession>A0A0A5FZ39</accession>
<comment type="caution">
    <text evidence="1">The sequence shown here is derived from an EMBL/GenBank/DDBJ whole genome shotgun (WGS) entry which is preliminary data.</text>
</comment>
<evidence type="ECO:0000313" key="1">
    <source>
        <dbReference type="EMBL" id="KGX86101.1"/>
    </source>
</evidence>